<name>A0A9D1S9J6_9FIRM</name>
<dbReference type="EMBL" id="DVNH01000017">
    <property type="protein sequence ID" value="HIU51443.1"/>
    <property type="molecule type" value="Genomic_DNA"/>
</dbReference>
<feature type="transmembrane region" description="Helical" evidence="1">
    <location>
        <begin position="132"/>
        <end position="150"/>
    </location>
</feature>
<keyword evidence="1" id="KW-1133">Transmembrane helix</keyword>
<gene>
    <name evidence="2" type="ORF">IAB70_02285</name>
</gene>
<organism evidence="2 3">
    <name type="scientific">Candidatus Merdicola faecigallinarum</name>
    <dbReference type="NCBI Taxonomy" id="2840862"/>
    <lineage>
        <taxon>Bacteria</taxon>
        <taxon>Bacillati</taxon>
        <taxon>Bacillota</taxon>
        <taxon>Clostridia</taxon>
        <taxon>Candidatus Merdicola</taxon>
    </lineage>
</organism>
<feature type="transmembrane region" description="Helical" evidence="1">
    <location>
        <begin position="162"/>
        <end position="192"/>
    </location>
</feature>
<feature type="transmembrane region" description="Helical" evidence="1">
    <location>
        <begin position="107"/>
        <end position="126"/>
    </location>
</feature>
<evidence type="ECO:0000313" key="2">
    <source>
        <dbReference type="EMBL" id="HIU51443.1"/>
    </source>
</evidence>
<proteinExistence type="predicted"/>
<dbReference type="AlphaFoldDB" id="A0A9D1S9J6"/>
<feature type="transmembrane region" description="Helical" evidence="1">
    <location>
        <begin position="274"/>
        <end position="291"/>
    </location>
</feature>
<dbReference type="Proteomes" id="UP000824093">
    <property type="component" value="Unassembled WGS sequence"/>
</dbReference>
<feature type="transmembrane region" description="Helical" evidence="1">
    <location>
        <begin position="303"/>
        <end position="323"/>
    </location>
</feature>
<feature type="transmembrane region" description="Helical" evidence="1">
    <location>
        <begin position="358"/>
        <end position="374"/>
    </location>
</feature>
<feature type="transmembrane region" description="Helical" evidence="1">
    <location>
        <begin position="204"/>
        <end position="221"/>
    </location>
</feature>
<reference evidence="2" key="2">
    <citation type="journal article" date="2021" name="PeerJ">
        <title>Extensive microbial diversity within the chicken gut microbiome revealed by metagenomics and culture.</title>
        <authorList>
            <person name="Gilroy R."/>
            <person name="Ravi A."/>
            <person name="Getino M."/>
            <person name="Pursley I."/>
            <person name="Horton D.L."/>
            <person name="Alikhan N.F."/>
            <person name="Baker D."/>
            <person name="Gharbi K."/>
            <person name="Hall N."/>
            <person name="Watson M."/>
            <person name="Adriaenssens E.M."/>
            <person name="Foster-Nyarko E."/>
            <person name="Jarju S."/>
            <person name="Secka A."/>
            <person name="Antonio M."/>
            <person name="Oren A."/>
            <person name="Chaudhuri R.R."/>
            <person name="La Ragione R."/>
            <person name="Hildebrand F."/>
            <person name="Pallen M.J."/>
        </authorList>
    </citation>
    <scope>NUCLEOTIDE SEQUENCE</scope>
    <source>
        <strain evidence="2">CHK195-15760</strain>
    </source>
</reference>
<feature type="transmembrane region" description="Helical" evidence="1">
    <location>
        <begin position="9"/>
        <end position="27"/>
    </location>
</feature>
<accession>A0A9D1S9J6</accession>
<keyword evidence="1" id="KW-0472">Membrane</keyword>
<evidence type="ECO:0000256" key="1">
    <source>
        <dbReference type="SAM" id="Phobius"/>
    </source>
</evidence>
<evidence type="ECO:0000313" key="3">
    <source>
        <dbReference type="Proteomes" id="UP000824093"/>
    </source>
</evidence>
<reference evidence="2" key="1">
    <citation type="submission" date="2020-10" db="EMBL/GenBank/DDBJ databases">
        <authorList>
            <person name="Gilroy R."/>
        </authorList>
    </citation>
    <scope>NUCLEOTIDE SEQUENCE</scope>
    <source>
        <strain evidence="2">CHK195-15760</strain>
    </source>
</reference>
<feature type="transmembrane region" description="Helical" evidence="1">
    <location>
        <begin position="76"/>
        <end position="95"/>
    </location>
</feature>
<feature type="transmembrane region" description="Helical" evidence="1">
    <location>
        <begin position="329"/>
        <end position="346"/>
    </location>
</feature>
<keyword evidence="1" id="KW-0812">Transmembrane</keyword>
<comment type="caution">
    <text evidence="2">The sequence shown here is derived from an EMBL/GenBank/DDBJ whole genome shotgun (WGS) entry which is preliminary data.</text>
</comment>
<sequence length="383" mass="44400">MKRIQKKDIVIFLILFIISSIIYWNYISMHYATDTYNIMNIGYKEYAIQNSFNDGRFFMFLIGMIAQLVNLPIEGYVIGTVVIAIIISCIAVIILKNMIMKLKPLKGKLYEIIPILISFVTIFNFMYVENLYFVEATVMAVSILLYLLAVKRQIETEKYFDWKSLLLVILATFCYQGTIGFYLFILLAFLLIKHKNDYKTILKKLGVGILFAGASFLLNLIQIKIANYVSGIEQQRLNGVENLLGTAWMVARNFHSMIYEIIFQESCWLFPKNYFLIFVLCILLIGIIYNLKEKEENTTGDFLLLILFLLGITFAMCIVSITSYDTGRIHYPVGTMIGILFTYLYCNTNVFEKESKMRIITVFLLFVYILAVIRKHNSIIKYA</sequence>
<protein>
    <submittedName>
        <fullName evidence="2">Glucosyltransferase domain-containing protein</fullName>
    </submittedName>
</protein>